<comment type="caution">
    <text evidence="3">The sequence shown here is derived from an EMBL/GenBank/DDBJ whole genome shotgun (WGS) entry which is preliminary data.</text>
</comment>
<proteinExistence type="predicted"/>
<feature type="compositionally biased region" description="Polar residues" evidence="1">
    <location>
        <begin position="125"/>
        <end position="135"/>
    </location>
</feature>
<keyword evidence="4" id="KW-1185">Reference proteome</keyword>
<gene>
    <name evidence="3" type="ORF">FA13DRAFT_1735299</name>
    <name evidence="2" type="ORF">FA13DRAFT_1741322</name>
</gene>
<dbReference type="OrthoDB" id="2874222at2759"/>
<feature type="compositionally biased region" description="Polar residues" evidence="1">
    <location>
        <begin position="95"/>
        <end position="113"/>
    </location>
</feature>
<name>A0A4Y7T498_COPMI</name>
<evidence type="ECO:0000256" key="1">
    <source>
        <dbReference type="SAM" id="MobiDB-lite"/>
    </source>
</evidence>
<dbReference type="AlphaFoldDB" id="A0A4Y7T498"/>
<accession>A0A4Y7T498</accession>
<sequence length="135" mass="14586">MRSSVSESDVDLPEKIRLRSTILACTQVSQLWRHAARGYSPLWVHAVDIQARSPHVVGDLLQLSRPHPIVVGHRLAPFRVSTARDFAVLYHSKKTATASRSGMSTSSIPTSLSGPAAGFSAAQARRTSSPPTRCA</sequence>
<evidence type="ECO:0000313" key="2">
    <source>
        <dbReference type="EMBL" id="TEB21931.1"/>
    </source>
</evidence>
<reference evidence="3 4" key="1">
    <citation type="journal article" date="2019" name="Nat. Ecol. Evol.">
        <title>Megaphylogeny resolves global patterns of mushroom evolution.</title>
        <authorList>
            <person name="Varga T."/>
            <person name="Krizsan K."/>
            <person name="Foldi C."/>
            <person name="Dima B."/>
            <person name="Sanchez-Garcia M."/>
            <person name="Sanchez-Ramirez S."/>
            <person name="Szollosi G.J."/>
            <person name="Szarkandi J.G."/>
            <person name="Papp V."/>
            <person name="Albert L."/>
            <person name="Andreopoulos W."/>
            <person name="Angelini C."/>
            <person name="Antonin V."/>
            <person name="Barry K.W."/>
            <person name="Bougher N.L."/>
            <person name="Buchanan P."/>
            <person name="Buyck B."/>
            <person name="Bense V."/>
            <person name="Catcheside P."/>
            <person name="Chovatia M."/>
            <person name="Cooper J."/>
            <person name="Damon W."/>
            <person name="Desjardin D."/>
            <person name="Finy P."/>
            <person name="Geml J."/>
            <person name="Haridas S."/>
            <person name="Hughes K."/>
            <person name="Justo A."/>
            <person name="Karasinski D."/>
            <person name="Kautmanova I."/>
            <person name="Kiss B."/>
            <person name="Kocsube S."/>
            <person name="Kotiranta H."/>
            <person name="LaButti K.M."/>
            <person name="Lechner B.E."/>
            <person name="Liimatainen K."/>
            <person name="Lipzen A."/>
            <person name="Lukacs Z."/>
            <person name="Mihaltcheva S."/>
            <person name="Morgado L.N."/>
            <person name="Niskanen T."/>
            <person name="Noordeloos M.E."/>
            <person name="Ohm R.A."/>
            <person name="Ortiz-Santana B."/>
            <person name="Ovrebo C."/>
            <person name="Racz N."/>
            <person name="Riley R."/>
            <person name="Savchenko A."/>
            <person name="Shiryaev A."/>
            <person name="Soop K."/>
            <person name="Spirin V."/>
            <person name="Szebenyi C."/>
            <person name="Tomsovsky M."/>
            <person name="Tulloss R.E."/>
            <person name="Uehling J."/>
            <person name="Grigoriev I.V."/>
            <person name="Vagvolgyi C."/>
            <person name="Papp T."/>
            <person name="Martin F.M."/>
            <person name="Miettinen O."/>
            <person name="Hibbett D.S."/>
            <person name="Nagy L.G."/>
        </authorList>
    </citation>
    <scope>NUCLEOTIDE SEQUENCE [LARGE SCALE GENOMIC DNA]</scope>
    <source>
        <strain evidence="3 4">FP101781</strain>
    </source>
</reference>
<dbReference type="Proteomes" id="UP000298030">
    <property type="component" value="Unassembled WGS sequence"/>
</dbReference>
<feature type="region of interest" description="Disordered" evidence="1">
    <location>
        <begin position="94"/>
        <end position="135"/>
    </location>
</feature>
<evidence type="ECO:0000313" key="4">
    <source>
        <dbReference type="Proteomes" id="UP000298030"/>
    </source>
</evidence>
<organism evidence="3 4">
    <name type="scientific">Coprinellus micaceus</name>
    <name type="common">Glistening ink-cap mushroom</name>
    <name type="synonym">Coprinus micaceus</name>
    <dbReference type="NCBI Taxonomy" id="71717"/>
    <lineage>
        <taxon>Eukaryota</taxon>
        <taxon>Fungi</taxon>
        <taxon>Dikarya</taxon>
        <taxon>Basidiomycota</taxon>
        <taxon>Agaricomycotina</taxon>
        <taxon>Agaricomycetes</taxon>
        <taxon>Agaricomycetidae</taxon>
        <taxon>Agaricales</taxon>
        <taxon>Agaricineae</taxon>
        <taxon>Psathyrellaceae</taxon>
        <taxon>Coprinellus</taxon>
    </lineage>
</organism>
<protein>
    <submittedName>
        <fullName evidence="3">Uncharacterized protein</fullName>
    </submittedName>
</protein>
<dbReference type="EMBL" id="QPFP01000030">
    <property type="protein sequence ID" value="TEB28774.1"/>
    <property type="molecule type" value="Genomic_DNA"/>
</dbReference>
<dbReference type="EMBL" id="QPFP01000099">
    <property type="protein sequence ID" value="TEB21931.1"/>
    <property type="molecule type" value="Genomic_DNA"/>
</dbReference>
<evidence type="ECO:0000313" key="3">
    <source>
        <dbReference type="EMBL" id="TEB28774.1"/>
    </source>
</evidence>